<dbReference type="OrthoDB" id="5114823at2"/>
<protein>
    <submittedName>
        <fullName evidence="1">Uncharacterized protein</fullName>
    </submittedName>
</protein>
<reference evidence="1 2" key="1">
    <citation type="journal article" date="2016" name="J. Biotechnol.">
        <title>First complete genome sequence of a species in the genus Microterricola, an extremophilic cold active enzyme producing bacterial strain ERGS5:02 isolated from Sikkim Himalaya.</title>
        <authorList>
            <person name="Himanshu"/>
            <person name="Swarnkar M.K."/>
            <person name="Singh D."/>
            <person name="Kumar R."/>
        </authorList>
    </citation>
    <scope>NUCLEOTIDE SEQUENCE [LARGE SCALE GENOMIC DNA]</scope>
    <source>
        <strain evidence="1 2">ERGS5:02</strain>
    </source>
</reference>
<dbReference type="Proteomes" id="UP000058305">
    <property type="component" value="Chromosome"/>
</dbReference>
<evidence type="ECO:0000313" key="2">
    <source>
        <dbReference type="Proteomes" id="UP000058305"/>
    </source>
</evidence>
<reference evidence="2" key="2">
    <citation type="submission" date="2016-01" db="EMBL/GenBank/DDBJ databases">
        <title>First complete genome sequence of a species in the genus Microterricola, an extremophilic cold active enzyme producing strain ERGS5:02 isolated from Sikkim Himalaya.</title>
        <authorList>
            <person name="Kumar R."/>
            <person name="Singh D."/>
            <person name="Swarnkar M.K."/>
        </authorList>
    </citation>
    <scope>NUCLEOTIDE SEQUENCE [LARGE SCALE GENOMIC DNA]</scope>
    <source>
        <strain evidence="2">ERGS5:02</strain>
    </source>
</reference>
<dbReference type="KEGG" id="mvd:AWU67_12840"/>
<sequence length="128" mass="14091">MSERGYKIEHEVAAEPESPALHALRQQALSEIAQDIELHSALGEEPLLFLPALPTLDEQVVLDQYRERSTLPELAAARARAYHPAARPGAAEEYEFGVLRAIALEYPALSAAAWRLIDRAPRLLGRAG</sequence>
<dbReference type="RefSeq" id="WP_067229744.1">
    <property type="nucleotide sequence ID" value="NZ_CP014145.1"/>
</dbReference>
<name>A0A0X8E5W5_9MICO</name>
<organism evidence="1 2">
    <name type="scientific">Microterricola viridarii</name>
    <dbReference type="NCBI Taxonomy" id="412690"/>
    <lineage>
        <taxon>Bacteria</taxon>
        <taxon>Bacillati</taxon>
        <taxon>Actinomycetota</taxon>
        <taxon>Actinomycetes</taxon>
        <taxon>Micrococcales</taxon>
        <taxon>Microbacteriaceae</taxon>
        <taxon>Microterricola</taxon>
    </lineage>
</organism>
<keyword evidence="2" id="KW-1185">Reference proteome</keyword>
<proteinExistence type="predicted"/>
<gene>
    <name evidence="1" type="ORF">AWU67_12840</name>
</gene>
<dbReference type="EMBL" id="CP014145">
    <property type="protein sequence ID" value="AMB59606.1"/>
    <property type="molecule type" value="Genomic_DNA"/>
</dbReference>
<dbReference type="AlphaFoldDB" id="A0A0X8E5W5"/>
<evidence type="ECO:0000313" key="1">
    <source>
        <dbReference type="EMBL" id="AMB59606.1"/>
    </source>
</evidence>
<accession>A0A0X8E5W5</accession>